<reference evidence="3" key="2">
    <citation type="submission" date="2021-04" db="EMBL/GenBank/DDBJ databases">
        <authorList>
            <person name="Podell S."/>
        </authorList>
    </citation>
    <scope>NUCLEOTIDE SEQUENCE</scope>
    <source>
        <strain evidence="3">Hildebrandi</strain>
    </source>
</reference>
<proteinExistence type="predicted"/>
<dbReference type="EMBL" id="JAGRRH010000015">
    <property type="protein sequence ID" value="KAG7355567.1"/>
    <property type="molecule type" value="Genomic_DNA"/>
</dbReference>
<feature type="compositionally biased region" description="Basic and acidic residues" evidence="1">
    <location>
        <begin position="75"/>
        <end position="100"/>
    </location>
</feature>
<evidence type="ECO:0000259" key="2">
    <source>
        <dbReference type="Pfam" id="PF16201"/>
    </source>
</evidence>
<dbReference type="InterPro" id="IPR039844">
    <property type="entry name" value="URB1"/>
</dbReference>
<comment type="caution">
    <text evidence="3">The sequence shown here is derived from an EMBL/GenBank/DDBJ whole genome shotgun (WGS) entry which is preliminary data.</text>
</comment>
<protein>
    <submittedName>
        <fullName evidence="3">Nucleolar pre-ribosomal-associated protein 1</fullName>
    </submittedName>
</protein>
<dbReference type="Pfam" id="PF16201">
    <property type="entry name" value="NopRA1"/>
    <property type="match status" value="1"/>
</dbReference>
<dbReference type="GO" id="GO:0000463">
    <property type="term" value="P:maturation of LSU-rRNA from tricistronic rRNA transcript (SSU-rRNA, 5.8S rRNA, LSU-rRNA)"/>
    <property type="evidence" value="ECO:0007669"/>
    <property type="project" value="TreeGrafter"/>
</dbReference>
<evidence type="ECO:0000313" key="4">
    <source>
        <dbReference type="Proteomes" id="UP000693970"/>
    </source>
</evidence>
<feature type="compositionally biased region" description="Acidic residues" evidence="1">
    <location>
        <begin position="59"/>
        <end position="74"/>
    </location>
</feature>
<evidence type="ECO:0000313" key="3">
    <source>
        <dbReference type="EMBL" id="KAG7355567.1"/>
    </source>
</evidence>
<feature type="region of interest" description="Disordered" evidence="1">
    <location>
        <begin position="310"/>
        <end position="329"/>
    </location>
</feature>
<feature type="domain" description="URB1 C-terminal" evidence="2">
    <location>
        <begin position="1691"/>
        <end position="1910"/>
    </location>
</feature>
<organism evidence="3 4">
    <name type="scientific">Nitzschia inconspicua</name>
    <dbReference type="NCBI Taxonomy" id="303405"/>
    <lineage>
        <taxon>Eukaryota</taxon>
        <taxon>Sar</taxon>
        <taxon>Stramenopiles</taxon>
        <taxon>Ochrophyta</taxon>
        <taxon>Bacillariophyta</taxon>
        <taxon>Bacillariophyceae</taxon>
        <taxon>Bacillariophycidae</taxon>
        <taxon>Bacillariales</taxon>
        <taxon>Bacillariaceae</taxon>
        <taxon>Nitzschia</taxon>
    </lineage>
</organism>
<name>A0A9K3L559_9STRA</name>
<reference evidence="3" key="1">
    <citation type="journal article" date="2021" name="Sci. Rep.">
        <title>Diploid genomic architecture of Nitzschia inconspicua, an elite biomass production diatom.</title>
        <authorList>
            <person name="Oliver A."/>
            <person name="Podell S."/>
            <person name="Pinowska A."/>
            <person name="Traller J.C."/>
            <person name="Smith S.R."/>
            <person name="McClure R."/>
            <person name="Beliaev A."/>
            <person name="Bohutskyi P."/>
            <person name="Hill E.A."/>
            <person name="Rabines A."/>
            <person name="Zheng H."/>
            <person name="Allen L.Z."/>
            <person name="Kuo A."/>
            <person name="Grigoriev I.V."/>
            <person name="Allen A.E."/>
            <person name="Hazlebeck D."/>
            <person name="Allen E.E."/>
        </authorList>
    </citation>
    <scope>NUCLEOTIDE SEQUENCE</scope>
    <source>
        <strain evidence="3">Hildebrandi</strain>
    </source>
</reference>
<dbReference type="PANTHER" id="PTHR13500:SF0">
    <property type="entry name" value="NUCLEOLAR PRE-RIBOSOMAL-ASSOCIATED PROTEIN 1"/>
    <property type="match status" value="1"/>
</dbReference>
<gene>
    <name evidence="3" type="ORF">IV203_000253</name>
</gene>
<dbReference type="GO" id="GO:0005730">
    <property type="term" value="C:nucleolus"/>
    <property type="evidence" value="ECO:0007669"/>
    <property type="project" value="TreeGrafter"/>
</dbReference>
<sequence>MVEKEVDHKLRATEFAATLNGDNPQAILRVLRQFVATARHERLLALSTDIDNNDKNYEDDFTSSGESEFDDDLSSESRDDGQEHNSEMEPPTKKYKKSEQWKMDSASYHVPFVGTAVARGEAAPVRKGEWPTGLLKAYLEKSPLATELLNEDLRPPNGQIHKGLLRKHQGRLSRAISKARLLALAELVTVAVPLDKISQKIVSNGSPLNVKKKEGTNAVDPTWTRFLSTFVKEEMPWIFTTINEETGKGRGKMGEREECGSLVVPALKILQNVALISTTQARHISRHLDESLSDGVLRVCLRSVHVEQGDDLAERPQNPSNRGSKKSSRTEAIKLGTILMQSDDPVVSTYIGTSGRKERKIKPGLIYIALREGLEAPSQKHSIGTMVFDDAYLVAVGGMLVALCHALFERTSRGGNNKLYFDLFSKDSLQNLILLASHAPRLTAENTYQDVLTSNDKYGDVGALQNTGIEARRLLFRLLSDRKQSPLLLRGECRQSVVCLVRLLEFSNTSQNLRLFIIFALTTSPFLLNDFFRMLDIPDGRNSFAFISKLSLVTAILVNGPSTITCLASARSIGVDYSEDDLVCTFLPSKLKGQTLTRALQMGNAIVRMECFKLVISVINRFNCLLQDNVSALILGEESVGKLRKMLLHLIPDYPTLLLLQTQIEKSQTSGAALAISLLRVLEAVTTLTPHKISDSFEFSKVLPKDTAEFNLLLPGVQIKLLHFIQTQTRTCLPKSLLSSRCIFEIMVTTRRACVHTLCIEIVTKLMNQFFLPDECDSEMRECLEQEASAWVFSITQETIAEFFELLEEIWTKGSWTQMVQIGKAWKEHNQVSQKMHFSALLVAALSKRSVSPLFSQLVGQVASRCIFYIRDPLPLLQVVASIQRWRDHLTGEDAFRSAIEPVIEYAGLLVNFKYENRKKIVSCLNKLLGALFSKNSIYVTLSASLANIETSAQCDCTLRLFNQWERTLVIPSIRFLNHLLLALSDSNTICQAYQMVLWHLQPLMHLMSYCTSTEQKLAALIIKDLNAIKKECNMPFPDSLQLATNVLHFSSSFLCQESMKELGGSLFEQEGRANLLFCCILEKNLSSNERVEVAISLIRESAEKSSEEALSIASFFLRAFFEQIEYDKVEVGAWESVIDCWMWVSTKTQKCQKAIQKEIQSILALLMSKVLHLAHLSGAAVLTLLGLHPAEQIVDICLDAFEEKKFSKALLDLLLELVKQDTKLYGPPLLSRLLKLDKTLSRAWEEGFLDEVLAVTAKKINAGDRNSLLNEFIPRIADRLEKMLPISKRSRIDQVNHIVKGAFKMLKSARYNLCDMRHLTRTMDDALTQLFVTHPEDFLQTPAVSSICRFAHHVLLESDFECKQLGSHVFALIFISLPLSLKRNVTHVGSSGLTTRDALSMLIHMVHKPEILDQHELGRYINSNAIHKTTRACLKYGISLSHSEDDIPKLCLDLFSEILRCSTNKNCPVACIVPVPGEILKMVTSHSKFKLLFADQHVENSGEVEGTKRAVVQLMTCCITASSNDVGVASSVWETILKDLKGIPCDFDRQISTLIGICPYNVRPPMTSFRLGEVSTPNLSEAHLREEPFEWFVRGINPGRIHATISRFHNMFLADVNRNHDEIRNLAGPFSEDLADKTKKAPYDPVYFFPLLLATLEGSLIRPAGSESLSQLTSTNVATVRRLSDKGVVSLCFMGLSAACENLRLLATSSLGIILQVVISEQAMKESSWRSRPQLQIILDSVQRGLATEKAKDNTIMVPRVTPIVAIFLARAASVLQRPDDPLYVAMNRFFLKSELNHGAFQDFHRLPSFISLFCSESSDVHQARAERMWALQNVCDGLVDEASFRLVASCHAPELILTSFDNVRTSSLSLEMQGAEYCLLLHTLQAMIEYGGATAHSHLLRRGGLLPWMVSICNRGQNIHDFFPSFKTFAAFCDLFRAAVRALSDSNAHRTSLTSFEVCSFIQPILSNRLHCCFGTQHTKAVTKSALEVLVSIQNLVEILRNDGLAVASVQYLGASLNSSVTFMRLLEREDSVQLEAVMALCSLPISLVHDLPVPEETIEFVHMVVKCCKRHSMESVEADVTLEEDENDNFLLNALRRILTLLEYLATRASVIRSGNLLSELFAMRSFLCLSHSDVEPIWSKCLHLLLSMSEPSKDDDLSRLVRDKVISGCCKI</sequence>
<keyword evidence="4" id="KW-1185">Reference proteome</keyword>
<accession>A0A9K3L559</accession>
<dbReference type="PANTHER" id="PTHR13500">
    <property type="entry name" value="NUCLEOLAR PRERIBOSOMAL-ASSOCIATED PROTEIN 1"/>
    <property type="match status" value="1"/>
</dbReference>
<dbReference type="Proteomes" id="UP000693970">
    <property type="component" value="Unassembled WGS sequence"/>
</dbReference>
<feature type="region of interest" description="Disordered" evidence="1">
    <location>
        <begin position="54"/>
        <end position="100"/>
    </location>
</feature>
<dbReference type="GO" id="GO:0000466">
    <property type="term" value="P:maturation of 5.8S rRNA from tricistronic rRNA transcript (SSU-rRNA, 5.8S rRNA, LSU-rRNA)"/>
    <property type="evidence" value="ECO:0007669"/>
    <property type="project" value="TreeGrafter"/>
</dbReference>
<dbReference type="InterPro" id="IPR032436">
    <property type="entry name" value="URB1_C"/>
</dbReference>
<dbReference type="OrthoDB" id="72892at2759"/>
<evidence type="ECO:0000256" key="1">
    <source>
        <dbReference type="SAM" id="MobiDB-lite"/>
    </source>
</evidence>